<dbReference type="OrthoDB" id="3196451at2759"/>
<evidence type="ECO:0000313" key="4">
    <source>
        <dbReference type="Proteomes" id="UP000326198"/>
    </source>
</evidence>
<dbReference type="PANTHER" id="PTHR15228">
    <property type="entry name" value="SPERMATHECAL PHYSIOLOGY VARIANT"/>
    <property type="match status" value="1"/>
</dbReference>
<sequence length="186" mass="21980">MSTEGIFRRSGSVKRVQDLQRQFDSPRYGKDLDWTAYSVYDAADLLKRYFNQLPEPLIPLGFYDRFRGPICALQDYELMHVHPIWKKNSDVEKVVIVYRKLLQELPKLNRYLLLYVLRLLAIFTSRIDENRMTPESLCAIFQPGLLAHPRHNMAPREYKLNHNVLLFLFDHQDQLLSGSDDFTKCM</sequence>
<dbReference type="Gene3D" id="1.10.555.10">
    <property type="entry name" value="Rho GTPase activation protein"/>
    <property type="match status" value="1"/>
</dbReference>
<protein>
    <submittedName>
        <fullName evidence="3">Rho GTPase activation protein</fullName>
    </submittedName>
</protein>
<dbReference type="Pfam" id="PF00620">
    <property type="entry name" value="RhoGAP"/>
    <property type="match status" value="1"/>
</dbReference>
<organism evidence="3 4">
    <name type="scientific">Aspergillus bertholletiae</name>
    <dbReference type="NCBI Taxonomy" id="1226010"/>
    <lineage>
        <taxon>Eukaryota</taxon>
        <taxon>Fungi</taxon>
        <taxon>Dikarya</taxon>
        <taxon>Ascomycota</taxon>
        <taxon>Pezizomycotina</taxon>
        <taxon>Eurotiomycetes</taxon>
        <taxon>Eurotiomycetidae</taxon>
        <taxon>Eurotiales</taxon>
        <taxon>Aspergillaceae</taxon>
        <taxon>Aspergillus</taxon>
        <taxon>Aspergillus subgen. Circumdati</taxon>
    </lineage>
</organism>
<dbReference type="GO" id="GO:0007165">
    <property type="term" value="P:signal transduction"/>
    <property type="evidence" value="ECO:0007669"/>
    <property type="project" value="InterPro"/>
</dbReference>
<proteinExistence type="predicted"/>
<feature type="domain" description="Rho-GAP" evidence="2">
    <location>
        <begin position="1"/>
        <end position="176"/>
    </location>
</feature>
<name>A0A5N7BQ41_9EURO</name>
<dbReference type="AlphaFoldDB" id="A0A5N7BQ41"/>
<evidence type="ECO:0000313" key="3">
    <source>
        <dbReference type="EMBL" id="KAE8383922.1"/>
    </source>
</evidence>
<keyword evidence="1" id="KW-0343">GTPase activation</keyword>
<accession>A0A5N7BQ41</accession>
<dbReference type="SUPFAM" id="SSF48350">
    <property type="entry name" value="GTPase activation domain, GAP"/>
    <property type="match status" value="1"/>
</dbReference>
<gene>
    <name evidence="3" type="ORF">BDV26DRAFT_3486</name>
</gene>
<dbReference type="InterPro" id="IPR008936">
    <property type="entry name" value="Rho_GTPase_activation_prot"/>
</dbReference>
<dbReference type="PROSITE" id="PS50238">
    <property type="entry name" value="RHOGAP"/>
    <property type="match status" value="1"/>
</dbReference>
<dbReference type="InterPro" id="IPR000198">
    <property type="entry name" value="RhoGAP_dom"/>
</dbReference>
<dbReference type="EMBL" id="ML736153">
    <property type="protein sequence ID" value="KAE8383922.1"/>
    <property type="molecule type" value="Genomic_DNA"/>
</dbReference>
<dbReference type="InterPro" id="IPR051025">
    <property type="entry name" value="RhoGAP"/>
</dbReference>
<dbReference type="GO" id="GO:0005096">
    <property type="term" value="F:GTPase activator activity"/>
    <property type="evidence" value="ECO:0007669"/>
    <property type="project" value="UniProtKB-KW"/>
</dbReference>
<dbReference type="GO" id="GO:0005938">
    <property type="term" value="C:cell cortex"/>
    <property type="evidence" value="ECO:0007669"/>
    <property type="project" value="TreeGrafter"/>
</dbReference>
<dbReference type="GO" id="GO:0060237">
    <property type="term" value="P:regulation of fungal-type cell wall organization"/>
    <property type="evidence" value="ECO:0007669"/>
    <property type="project" value="TreeGrafter"/>
</dbReference>
<evidence type="ECO:0000256" key="1">
    <source>
        <dbReference type="ARBA" id="ARBA00022468"/>
    </source>
</evidence>
<dbReference type="Proteomes" id="UP000326198">
    <property type="component" value="Unassembled WGS sequence"/>
</dbReference>
<keyword evidence="4" id="KW-1185">Reference proteome</keyword>
<evidence type="ECO:0000259" key="2">
    <source>
        <dbReference type="PROSITE" id="PS50238"/>
    </source>
</evidence>
<reference evidence="3 4" key="1">
    <citation type="submission" date="2019-04" db="EMBL/GenBank/DDBJ databases">
        <title>Friends and foes A comparative genomics studyof 23 Aspergillus species from section Flavi.</title>
        <authorList>
            <consortium name="DOE Joint Genome Institute"/>
            <person name="Kjaerbolling I."/>
            <person name="Vesth T."/>
            <person name="Frisvad J.C."/>
            <person name="Nybo J.L."/>
            <person name="Theobald S."/>
            <person name="Kildgaard S."/>
            <person name="Isbrandt T."/>
            <person name="Kuo A."/>
            <person name="Sato A."/>
            <person name="Lyhne E.K."/>
            <person name="Kogle M.E."/>
            <person name="Wiebenga A."/>
            <person name="Kun R.S."/>
            <person name="Lubbers R.J."/>
            <person name="Makela M.R."/>
            <person name="Barry K."/>
            <person name="Chovatia M."/>
            <person name="Clum A."/>
            <person name="Daum C."/>
            <person name="Haridas S."/>
            <person name="He G."/>
            <person name="LaButti K."/>
            <person name="Lipzen A."/>
            <person name="Mondo S."/>
            <person name="Riley R."/>
            <person name="Salamov A."/>
            <person name="Simmons B.A."/>
            <person name="Magnuson J.K."/>
            <person name="Henrissat B."/>
            <person name="Mortensen U.H."/>
            <person name="Larsen T.O."/>
            <person name="Devries R.P."/>
            <person name="Grigoriev I.V."/>
            <person name="Machida M."/>
            <person name="Baker S.E."/>
            <person name="Andersen M.R."/>
        </authorList>
    </citation>
    <scope>NUCLEOTIDE SEQUENCE [LARGE SCALE GENOMIC DNA]</scope>
    <source>
        <strain evidence="3 4">IBT 29228</strain>
    </source>
</reference>
<dbReference type="PANTHER" id="PTHR15228:SF25">
    <property type="entry name" value="F-BAR DOMAIN-CONTAINING PROTEIN"/>
    <property type="match status" value="1"/>
</dbReference>
<dbReference type="SMART" id="SM00324">
    <property type="entry name" value="RhoGAP"/>
    <property type="match status" value="1"/>
</dbReference>